<sequence length="316" mass="37452">MNKIDSLFNNLGSNENIRYIMDQNSLNNRELAYLTIILLGIIFIIIKSNDRKNLKESFKSLLKAFFCKKIFGITIILFIWTIFICYLLKIIGIWDYGLIKNTLFWFISSGIFIAFKVVEIDKYNLKNYFKNILLGSFKITIILDFIQSTYIFNYWIEFTIGIIILFLGMIKVVIELGKEMDKAVILNFLNKIFIIIGIIWSIWLISDLIGQPKSLFEFDNIFGFIDNIILTISMILPTYILKVYVLYENLFIRLKFLNIDNDIKRYLKIKIIFYAKLNVAKLDFEYYKDIAWLGDKKKIKKTFKELKKTNIDIYLI</sequence>
<accession>A0ABS4F2Z0</accession>
<proteinExistence type="predicted"/>
<evidence type="ECO:0000256" key="1">
    <source>
        <dbReference type="SAM" id="Phobius"/>
    </source>
</evidence>
<protein>
    <submittedName>
        <fullName evidence="2">Uncharacterized protein</fullName>
    </submittedName>
</protein>
<feature type="transmembrane region" description="Helical" evidence="1">
    <location>
        <begin position="188"/>
        <end position="209"/>
    </location>
</feature>
<dbReference type="RefSeq" id="WP_209797510.1">
    <property type="nucleotide sequence ID" value="NZ_JAGGJZ010000008.1"/>
</dbReference>
<feature type="transmembrane region" description="Helical" evidence="1">
    <location>
        <begin position="70"/>
        <end position="91"/>
    </location>
</feature>
<reference evidence="2 3" key="1">
    <citation type="submission" date="2021-03" db="EMBL/GenBank/DDBJ databases">
        <title>Genomic Encyclopedia of Type Strains, Phase IV (KMG-IV): sequencing the most valuable type-strain genomes for metagenomic binning, comparative biology and taxonomic classification.</title>
        <authorList>
            <person name="Goeker M."/>
        </authorList>
    </citation>
    <scope>NUCLEOTIDE SEQUENCE [LARGE SCALE GENOMIC DNA]</scope>
    <source>
        <strain evidence="2 3">DSM 3984</strain>
    </source>
</reference>
<name>A0ABS4F2Z0_9CLOT</name>
<feature type="transmembrane region" description="Helical" evidence="1">
    <location>
        <begin position="158"/>
        <end position="176"/>
    </location>
</feature>
<comment type="caution">
    <text evidence="2">The sequence shown here is derived from an EMBL/GenBank/DDBJ whole genome shotgun (WGS) entry which is preliminary data.</text>
</comment>
<organism evidence="2 3">
    <name type="scientific">Clostridium moniliforme</name>
    <dbReference type="NCBI Taxonomy" id="39489"/>
    <lineage>
        <taxon>Bacteria</taxon>
        <taxon>Bacillati</taxon>
        <taxon>Bacillota</taxon>
        <taxon>Clostridia</taxon>
        <taxon>Eubacteriales</taxon>
        <taxon>Clostridiaceae</taxon>
        <taxon>Clostridium</taxon>
    </lineage>
</organism>
<dbReference type="EMBL" id="JAGGJZ010000008">
    <property type="protein sequence ID" value="MBP1890594.1"/>
    <property type="molecule type" value="Genomic_DNA"/>
</dbReference>
<feature type="transmembrane region" description="Helical" evidence="1">
    <location>
        <begin position="132"/>
        <end position="152"/>
    </location>
</feature>
<keyword evidence="3" id="KW-1185">Reference proteome</keyword>
<feature type="transmembrane region" description="Helical" evidence="1">
    <location>
        <begin position="31"/>
        <end position="49"/>
    </location>
</feature>
<keyword evidence="1" id="KW-0812">Transmembrane</keyword>
<dbReference type="Proteomes" id="UP000783390">
    <property type="component" value="Unassembled WGS sequence"/>
</dbReference>
<feature type="transmembrane region" description="Helical" evidence="1">
    <location>
        <begin position="221"/>
        <end position="247"/>
    </location>
</feature>
<keyword evidence="1" id="KW-0472">Membrane</keyword>
<evidence type="ECO:0000313" key="2">
    <source>
        <dbReference type="EMBL" id="MBP1890594.1"/>
    </source>
</evidence>
<feature type="transmembrane region" description="Helical" evidence="1">
    <location>
        <begin position="103"/>
        <end position="120"/>
    </location>
</feature>
<evidence type="ECO:0000313" key="3">
    <source>
        <dbReference type="Proteomes" id="UP000783390"/>
    </source>
</evidence>
<keyword evidence="1" id="KW-1133">Transmembrane helix</keyword>
<gene>
    <name evidence="2" type="ORF">J2Z53_002199</name>
</gene>